<dbReference type="EMBL" id="JMSN01000097">
    <property type="protein sequence ID" value="KDN39945.1"/>
    <property type="molecule type" value="Genomic_DNA"/>
</dbReference>
<keyword evidence="3" id="KW-0472">Membrane</keyword>
<keyword evidence="2" id="KW-0496">Mitochondrion</keyword>
<feature type="compositionally biased region" description="Low complexity" evidence="4">
    <location>
        <begin position="9"/>
        <end position="20"/>
    </location>
</feature>
<dbReference type="PANTHER" id="PTHR28074:SF1">
    <property type="entry name" value="ATP SYNTHASE SUBUNIT K, MITOCHONDRIAL"/>
    <property type="match status" value="1"/>
</dbReference>
<reference evidence="5 6" key="1">
    <citation type="submission" date="2014-05" db="EMBL/GenBank/DDBJ databases">
        <title>Draft genome sequence of a rare smut relative, Tilletiaria anomala UBC 951.</title>
        <authorList>
            <consortium name="DOE Joint Genome Institute"/>
            <person name="Toome M."/>
            <person name="Kuo A."/>
            <person name="Henrissat B."/>
            <person name="Lipzen A."/>
            <person name="Tritt A."/>
            <person name="Yoshinaga Y."/>
            <person name="Zane M."/>
            <person name="Barry K."/>
            <person name="Grigoriev I.V."/>
            <person name="Spatafora J.W."/>
            <person name="Aimea M.C."/>
        </authorList>
    </citation>
    <scope>NUCLEOTIDE SEQUENCE [LARGE SCALE GENOMIC DNA]</scope>
    <source>
        <strain evidence="5 6">UBC 951</strain>
    </source>
</reference>
<accession>A0A066VN05</accession>
<dbReference type="PANTHER" id="PTHR28074">
    <property type="entry name" value="ATP SYNTHASE SUBUNIT K, MITOCHONDRIAL"/>
    <property type="match status" value="1"/>
</dbReference>
<dbReference type="OrthoDB" id="2094445at2759"/>
<dbReference type="Proteomes" id="UP000027361">
    <property type="component" value="Unassembled WGS sequence"/>
</dbReference>
<dbReference type="Pfam" id="PF11022">
    <property type="entry name" value="ATP19"/>
    <property type="match status" value="1"/>
</dbReference>
<gene>
    <name evidence="5" type="ORF">K437DRAFT_258828</name>
</gene>
<comment type="subcellular location">
    <subcellularLocation>
        <location evidence="1">Mitochondrion membrane</location>
    </subcellularLocation>
</comment>
<comment type="caution">
    <text evidence="5">The sequence shown here is derived from an EMBL/GenBank/DDBJ whole genome shotgun (WGS) entry which is preliminary data.</text>
</comment>
<dbReference type="GO" id="GO:0015986">
    <property type="term" value="P:proton motive force-driven ATP synthesis"/>
    <property type="evidence" value="ECO:0007669"/>
    <property type="project" value="TreeGrafter"/>
</dbReference>
<evidence type="ECO:0000256" key="2">
    <source>
        <dbReference type="ARBA" id="ARBA00023128"/>
    </source>
</evidence>
<evidence type="ECO:0000313" key="5">
    <source>
        <dbReference type="EMBL" id="KDN39945.1"/>
    </source>
</evidence>
<feature type="region of interest" description="Disordered" evidence="4">
    <location>
        <begin position="1"/>
        <end position="20"/>
    </location>
</feature>
<dbReference type="AlphaFoldDB" id="A0A066VN05"/>
<dbReference type="GO" id="GO:0031966">
    <property type="term" value="C:mitochondrial membrane"/>
    <property type="evidence" value="ECO:0007669"/>
    <property type="project" value="UniProtKB-SubCell"/>
</dbReference>
<evidence type="ECO:0000256" key="4">
    <source>
        <dbReference type="SAM" id="MobiDB-lite"/>
    </source>
</evidence>
<evidence type="ECO:0000256" key="3">
    <source>
        <dbReference type="ARBA" id="ARBA00023136"/>
    </source>
</evidence>
<name>A0A066VN05_TILAU</name>
<evidence type="ECO:0000313" key="6">
    <source>
        <dbReference type="Proteomes" id="UP000027361"/>
    </source>
</evidence>
<organism evidence="5 6">
    <name type="scientific">Tilletiaria anomala (strain ATCC 24038 / CBS 436.72 / UBC 951)</name>
    <dbReference type="NCBI Taxonomy" id="1037660"/>
    <lineage>
        <taxon>Eukaryota</taxon>
        <taxon>Fungi</taxon>
        <taxon>Dikarya</taxon>
        <taxon>Basidiomycota</taxon>
        <taxon>Ustilaginomycotina</taxon>
        <taxon>Exobasidiomycetes</taxon>
        <taxon>Georgefischeriales</taxon>
        <taxon>Tilletiariaceae</taxon>
        <taxon>Tilletiaria</taxon>
    </lineage>
</organism>
<dbReference type="InParanoid" id="A0A066VN05"/>
<proteinExistence type="predicted"/>
<dbReference type="HOGENOM" id="CLU_3052055_0_0_1"/>
<sequence length="54" mass="5378">MTGGSKEQAGASGASGVAAKAKAIPPLNASSSDEEAFIKQFLAEAEGGKKDRLV</sequence>
<keyword evidence="6" id="KW-1185">Reference proteome</keyword>
<dbReference type="InterPro" id="IPR021278">
    <property type="entry name" value="ATP19"/>
</dbReference>
<protein>
    <submittedName>
        <fullName evidence="5">Uncharacterized protein</fullName>
    </submittedName>
</protein>
<dbReference type="GeneID" id="25265091"/>
<evidence type="ECO:0000256" key="1">
    <source>
        <dbReference type="ARBA" id="ARBA00004325"/>
    </source>
</evidence>
<dbReference type="RefSeq" id="XP_013241228.1">
    <property type="nucleotide sequence ID" value="XM_013385774.1"/>
</dbReference>